<evidence type="ECO:0000313" key="1">
    <source>
        <dbReference type="EMBL" id="KAK9098410.1"/>
    </source>
</evidence>
<protein>
    <submittedName>
        <fullName evidence="1">Uncharacterized protein</fullName>
    </submittedName>
</protein>
<proteinExistence type="predicted"/>
<reference evidence="1 2" key="1">
    <citation type="submission" date="2024-01" db="EMBL/GenBank/DDBJ databases">
        <title>Genome assemblies of Stephania.</title>
        <authorList>
            <person name="Yang L."/>
        </authorList>
    </citation>
    <scope>NUCLEOTIDE SEQUENCE [LARGE SCALE GENOMIC DNA]</scope>
    <source>
        <strain evidence="1">YNDBR</strain>
        <tissue evidence="1">Leaf</tissue>
    </source>
</reference>
<keyword evidence="2" id="KW-1185">Reference proteome</keyword>
<accession>A0AAP0ERP2</accession>
<dbReference type="EMBL" id="JBBNAF010000011">
    <property type="protein sequence ID" value="KAK9098410.1"/>
    <property type="molecule type" value="Genomic_DNA"/>
</dbReference>
<dbReference type="AlphaFoldDB" id="A0AAP0ERP2"/>
<name>A0AAP0ERP2_9MAGN</name>
<comment type="caution">
    <text evidence="1">The sequence shown here is derived from an EMBL/GenBank/DDBJ whole genome shotgun (WGS) entry which is preliminary data.</text>
</comment>
<gene>
    <name evidence="1" type="ORF">Syun_025455</name>
</gene>
<sequence length="77" mass="8318">MESPSEMCRLESARKMASDVVNFLLGGVLVVPSPLPLPPLPSLLLPPPPPLTYQPLPNHALRSPNTTSLHIIKIYPG</sequence>
<organism evidence="1 2">
    <name type="scientific">Stephania yunnanensis</name>
    <dbReference type="NCBI Taxonomy" id="152371"/>
    <lineage>
        <taxon>Eukaryota</taxon>
        <taxon>Viridiplantae</taxon>
        <taxon>Streptophyta</taxon>
        <taxon>Embryophyta</taxon>
        <taxon>Tracheophyta</taxon>
        <taxon>Spermatophyta</taxon>
        <taxon>Magnoliopsida</taxon>
        <taxon>Ranunculales</taxon>
        <taxon>Menispermaceae</taxon>
        <taxon>Menispermoideae</taxon>
        <taxon>Cissampelideae</taxon>
        <taxon>Stephania</taxon>
    </lineage>
</organism>
<dbReference type="Proteomes" id="UP001420932">
    <property type="component" value="Unassembled WGS sequence"/>
</dbReference>
<evidence type="ECO:0000313" key="2">
    <source>
        <dbReference type="Proteomes" id="UP001420932"/>
    </source>
</evidence>